<dbReference type="Gene3D" id="1.25.40.10">
    <property type="entry name" value="Tetratricopeptide repeat domain"/>
    <property type="match status" value="1"/>
</dbReference>
<proteinExistence type="predicted"/>
<feature type="non-terminal residue" evidence="3">
    <location>
        <position position="1"/>
    </location>
</feature>
<reference evidence="3" key="1">
    <citation type="journal article" date="2014" name="Front. Microbiol.">
        <title>High frequency of phylogenetically diverse reductive dehalogenase-homologous genes in deep subseafloor sedimentary metagenomes.</title>
        <authorList>
            <person name="Kawai M."/>
            <person name="Futagami T."/>
            <person name="Toyoda A."/>
            <person name="Takaki Y."/>
            <person name="Nishi S."/>
            <person name="Hori S."/>
            <person name="Arai W."/>
            <person name="Tsubouchi T."/>
            <person name="Morono Y."/>
            <person name="Uchiyama I."/>
            <person name="Ito T."/>
            <person name="Fujiyama A."/>
            <person name="Inagaki F."/>
            <person name="Takami H."/>
        </authorList>
    </citation>
    <scope>NUCLEOTIDE SEQUENCE</scope>
    <source>
        <strain evidence="3">Expedition CK06-06</strain>
    </source>
</reference>
<gene>
    <name evidence="3" type="ORF">S01H1_68200</name>
</gene>
<dbReference type="PANTHER" id="PTHR16305:SF28">
    <property type="entry name" value="GUANYLATE CYCLASE DOMAIN-CONTAINING PROTEIN"/>
    <property type="match status" value="1"/>
</dbReference>
<name>X0X4J9_9ZZZZ</name>
<evidence type="ECO:0000256" key="2">
    <source>
        <dbReference type="ARBA" id="ARBA00022840"/>
    </source>
</evidence>
<dbReference type="AlphaFoldDB" id="X0X4J9"/>
<accession>X0X4J9</accession>
<organism evidence="3">
    <name type="scientific">marine sediment metagenome</name>
    <dbReference type="NCBI Taxonomy" id="412755"/>
    <lineage>
        <taxon>unclassified sequences</taxon>
        <taxon>metagenomes</taxon>
        <taxon>ecological metagenomes</taxon>
    </lineage>
</organism>
<dbReference type="GO" id="GO:0005524">
    <property type="term" value="F:ATP binding"/>
    <property type="evidence" value="ECO:0007669"/>
    <property type="project" value="UniProtKB-KW"/>
</dbReference>
<dbReference type="SUPFAM" id="SSF48452">
    <property type="entry name" value="TPR-like"/>
    <property type="match status" value="1"/>
</dbReference>
<protein>
    <recommendedName>
        <fullName evidence="4">MalT-like TPR region domain-containing protein</fullName>
    </recommendedName>
</protein>
<dbReference type="PANTHER" id="PTHR16305">
    <property type="entry name" value="TESTICULAR SOLUBLE ADENYLYL CYCLASE"/>
    <property type="match status" value="1"/>
</dbReference>
<evidence type="ECO:0008006" key="4">
    <source>
        <dbReference type="Google" id="ProtNLM"/>
    </source>
</evidence>
<dbReference type="GO" id="GO:0005737">
    <property type="term" value="C:cytoplasm"/>
    <property type="evidence" value="ECO:0007669"/>
    <property type="project" value="TreeGrafter"/>
</dbReference>
<dbReference type="InterPro" id="IPR011990">
    <property type="entry name" value="TPR-like_helical_dom_sf"/>
</dbReference>
<evidence type="ECO:0000313" key="3">
    <source>
        <dbReference type="EMBL" id="GAG30342.1"/>
    </source>
</evidence>
<sequence>IMARVDSLPEGAKEVLQNGSLIEREFGYELIKQVTGLPEQELLTHLSVLKDAELLYERGIYPQSTYIFKHALTQEVVHDSILTKRKKKLHEVIGNAIEQLYKENIGEYYEVLAEHFIESENFKKAAEHSKLAGKKAQKAASFKDAIEYARKAIYCLERLPETDTIQKKIIDARTRLAGYYLSLDHYVDAKEAVAPIADLALELNYQKRLPIIYTVMGTFSQWVEEDYSQAFRYLDQAFKISEKVNDDT</sequence>
<comment type="caution">
    <text evidence="3">The sequence shown here is derived from an EMBL/GenBank/DDBJ whole genome shotgun (WGS) entry which is preliminary data.</text>
</comment>
<keyword evidence="2" id="KW-0067">ATP-binding</keyword>
<evidence type="ECO:0000256" key="1">
    <source>
        <dbReference type="ARBA" id="ARBA00022741"/>
    </source>
</evidence>
<dbReference type="GO" id="GO:0004016">
    <property type="term" value="F:adenylate cyclase activity"/>
    <property type="evidence" value="ECO:0007669"/>
    <property type="project" value="TreeGrafter"/>
</dbReference>
<feature type="non-terminal residue" evidence="3">
    <location>
        <position position="248"/>
    </location>
</feature>
<keyword evidence="1" id="KW-0547">Nucleotide-binding</keyword>
<dbReference type="EMBL" id="BARS01045220">
    <property type="protein sequence ID" value="GAG30342.1"/>
    <property type="molecule type" value="Genomic_DNA"/>
</dbReference>